<protein>
    <submittedName>
        <fullName evidence="1">Uncharacterized protein</fullName>
    </submittedName>
</protein>
<evidence type="ECO:0000313" key="1">
    <source>
        <dbReference type="EMBL" id="KAI9897698.1"/>
    </source>
</evidence>
<accession>A0ACC0UUN0</accession>
<name>A0ACC0UUN0_9HYPO</name>
<proteinExistence type="predicted"/>
<evidence type="ECO:0000313" key="2">
    <source>
        <dbReference type="Proteomes" id="UP001163324"/>
    </source>
</evidence>
<gene>
    <name evidence="1" type="ORF">N3K66_007554</name>
</gene>
<organism evidence="1 2">
    <name type="scientific">Trichothecium roseum</name>
    <dbReference type="NCBI Taxonomy" id="47278"/>
    <lineage>
        <taxon>Eukaryota</taxon>
        <taxon>Fungi</taxon>
        <taxon>Dikarya</taxon>
        <taxon>Ascomycota</taxon>
        <taxon>Pezizomycotina</taxon>
        <taxon>Sordariomycetes</taxon>
        <taxon>Hypocreomycetidae</taxon>
        <taxon>Hypocreales</taxon>
        <taxon>Hypocreales incertae sedis</taxon>
        <taxon>Trichothecium</taxon>
    </lineage>
</organism>
<dbReference type="EMBL" id="CM047946">
    <property type="protein sequence ID" value="KAI9897698.1"/>
    <property type="molecule type" value="Genomic_DNA"/>
</dbReference>
<reference evidence="1" key="1">
    <citation type="submission" date="2022-10" db="EMBL/GenBank/DDBJ databases">
        <title>Complete Genome of Trichothecium roseum strain YXFP-22015, a Plant Pathogen Isolated from Citrus.</title>
        <authorList>
            <person name="Wang Y."/>
            <person name="Zhu L."/>
        </authorList>
    </citation>
    <scope>NUCLEOTIDE SEQUENCE</scope>
    <source>
        <strain evidence="1">YXFP-22015</strain>
    </source>
</reference>
<keyword evidence="2" id="KW-1185">Reference proteome</keyword>
<dbReference type="Proteomes" id="UP001163324">
    <property type="component" value="Chromosome 7"/>
</dbReference>
<comment type="caution">
    <text evidence="1">The sequence shown here is derived from an EMBL/GenBank/DDBJ whole genome shotgun (WGS) entry which is preliminary data.</text>
</comment>
<sequence length="594" mass="65186">MAFSPQRREQGPALPSLIATGPERFPSHHQDMLGKSVARSIPSTGATKVVAPPPLPPPRFPFGEPNHVSEDMPHCPREHGNVPPSFSSGYGSIGSSLTEDKSRYGKRHIGSHLEERDEGYSSWSSSERSQESLPATFGLLHNSFQFQSPADGDFMKKKLPHNPFPKHETPNSLLGSSAIDPYHRRLPLLNIPMSMSPRGPDTAGRLSEGQMFSASPRSGPFSRLAPGHRSPLDMSDVDRSPPGRSTRNNSDDASMRSSYDYSGADDMELDDGPSPKRSHIDDAYVGGGQKRRAASPARDDAGLYFGAHREPGCRGSPTPRLVTSTSALAKPQVSRADSYTSTATMTTAQSSFGRRSPSGYSTGCVSPISATSPYPTPLSSDPSPRASLSAKSQASHGCIIPGSSATRKVSETKMPVQSSIKSNYRICECCPKKPRKFESKAELEAHQAEKQYECQYCGNRFKNKNEMERHTNSLHLRPHSWSCSNLENAERAFHDSVNRPGEVDICGYCGEEFPRSGPASGHVGPYSITNEDWEVRAKHLHDHHKFRECNSTKKFFRADHFRQHLKHSHGGTSGKWTNILENACMAEEPPPTPR</sequence>